<comment type="caution">
    <text evidence="2">The sequence shown here is derived from an EMBL/GenBank/DDBJ whole genome shotgun (WGS) entry which is preliminary data.</text>
</comment>
<dbReference type="Proteomes" id="UP000265801">
    <property type="component" value="Unassembled WGS sequence"/>
</dbReference>
<gene>
    <name evidence="2" type="ORF">D3H55_15620</name>
</gene>
<dbReference type="AlphaFoldDB" id="A0A3A1QYB2"/>
<dbReference type="RefSeq" id="WP_119548257.1">
    <property type="nucleotide sequence ID" value="NZ_QXIR01000023.1"/>
</dbReference>
<organism evidence="2 3">
    <name type="scientific">Bacillus salacetis</name>
    <dbReference type="NCBI Taxonomy" id="2315464"/>
    <lineage>
        <taxon>Bacteria</taxon>
        <taxon>Bacillati</taxon>
        <taxon>Bacillota</taxon>
        <taxon>Bacilli</taxon>
        <taxon>Bacillales</taxon>
        <taxon>Bacillaceae</taxon>
        <taxon>Bacillus</taxon>
    </lineage>
</organism>
<proteinExistence type="predicted"/>
<evidence type="ECO:0000313" key="2">
    <source>
        <dbReference type="EMBL" id="RIW31038.1"/>
    </source>
</evidence>
<evidence type="ECO:0000259" key="1">
    <source>
        <dbReference type="PROSITE" id="PS51782"/>
    </source>
</evidence>
<feature type="domain" description="LysM" evidence="1">
    <location>
        <begin position="59"/>
        <end position="112"/>
    </location>
</feature>
<reference evidence="2 3" key="1">
    <citation type="submission" date="2018-09" db="EMBL/GenBank/DDBJ databases">
        <title>Bacillus saliacetes sp. nov., isolated from Thai shrimp paste (Ka-pi).</title>
        <authorList>
            <person name="Daroonpunt R."/>
            <person name="Tanasupawat S."/>
            <person name="Yiamsombut S."/>
        </authorList>
    </citation>
    <scope>NUCLEOTIDE SEQUENCE [LARGE SCALE GENOMIC DNA]</scope>
    <source>
        <strain evidence="2 3">SKP7-4</strain>
    </source>
</reference>
<dbReference type="EMBL" id="QXIR01000023">
    <property type="protein sequence ID" value="RIW31038.1"/>
    <property type="molecule type" value="Genomic_DNA"/>
</dbReference>
<dbReference type="OrthoDB" id="2691912at2"/>
<name>A0A3A1QYB2_9BACI</name>
<dbReference type="PROSITE" id="PS51782">
    <property type="entry name" value="LYSM"/>
    <property type="match status" value="1"/>
</dbReference>
<dbReference type="InterPro" id="IPR018392">
    <property type="entry name" value="LysM"/>
</dbReference>
<keyword evidence="3" id="KW-1185">Reference proteome</keyword>
<evidence type="ECO:0000313" key="3">
    <source>
        <dbReference type="Proteomes" id="UP000265801"/>
    </source>
</evidence>
<accession>A0A3A1QYB2</accession>
<sequence length="115" mass="13116">MKRLYVFLLFMIITYSIYYDLKAGTLPRSEEAAVTVNVNEQQPLEITPEETNESKIDFVTVEIKSGDTILSIMEEALDGPLPVSIDQLIEDFKFLNEGQSPHEIQVGKDYKLPVY</sequence>
<protein>
    <recommendedName>
        <fullName evidence="1">LysM domain-containing protein</fullName>
    </recommendedName>
</protein>